<evidence type="ECO:0000313" key="3">
    <source>
        <dbReference type="Proteomes" id="UP000005408"/>
    </source>
</evidence>
<reference evidence="2" key="1">
    <citation type="submission" date="2022-08" db="UniProtKB">
        <authorList>
            <consortium name="EnsemblMetazoa"/>
        </authorList>
    </citation>
    <scope>IDENTIFICATION</scope>
    <source>
        <strain evidence="2">05x7-T-G4-1.051#20</strain>
    </source>
</reference>
<dbReference type="Proteomes" id="UP000005408">
    <property type="component" value="Unassembled WGS sequence"/>
</dbReference>
<accession>A0A8W8KBW2</accession>
<feature type="region of interest" description="Disordered" evidence="1">
    <location>
        <begin position="353"/>
        <end position="386"/>
    </location>
</feature>
<dbReference type="Gene3D" id="3.30.300.20">
    <property type="match status" value="1"/>
</dbReference>
<dbReference type="EnsemblMetazoa" id="G22945.1">
    <property type="protein sequence ID" value="G22945.1:cds"/>
    <property type="gene ID" value="G22945"/>
</dbReference>
<dbReference type="AlphaFoldDB" id="A0A8W8KBW2"/>
<sequence length="463" mass="53221">MYPVRHVGNLRHLFIRPAVCSSLFQRHGSTAKFLKKISEKGGKRKKFRHTGNPPTAGQYVSEGMKFQSFRVSQVIHDAIVEYFDTGELDPDIPPLGVSISKVVWSPEMSSMNVFWQIESDDVEKRDQVKNLLNSKAKKLRALLIERRISGHIPIVQFVWDKSQRSKFHLAYIDKMLAEADYGPDHTPQQNVTHSAELDSPVLTASPKLLEKIQTLSAKTDPNVLSEVEDIKKSFSDDIYGLERKVLLASIKQSKDKLEAGLKKREKRLLKEQKRLKSQLKKVNKNEGGQKIDLSRKRDVPLKRVSEIQKLMSEDKVGEYLEKLEETEDNNFLEDEWSDDEDDDDIDEEDDEVNIIGQKTEGSSKNAENSDAEKINESKLQQCDNDNNVKDYINSGLGMKSLQTLNRHGLRRSSLRSPIRVRQMQRYISEENIEETDNDVDFMKSEWSDDEKSDDEVKPENKKT</sequence>
<dbReference type="Pfam" id="PF02033">
    <property type="entry name" value="RBFA"/>
    <property type="match status" value="1"/>
</dbReference>
<dbReference type="GO" id="GO:0006364">
    <property type="term" value="P:rRNA processing"/>
    <property type="evidence" value="ECO:0007669"/>
    <property type="project" value="InterPro"/>
</dbReference>
<feature type="region of interest" description="Disordered" evidence="1">
    <location>
        <begin position="429"/>
        <end position="463"/>
    </location>
</feature>
<dbReference type="InterPro" id="IPR000238">
    <property type="entry name" value="RbfA"/>
</dbReference>
<feature type="compositionally biased region" description="Acidic residues" evidence="1">
    <location>
        <begin position="430"/>
        <end position="439"/>
    </location>
</feature>
<feature type="compositionally biased region" description="Basic and acidic residues" evidence="1">
    <location>
        <begin position="454"/>
        <end position="463"/>
    </location>
</feature>
<dbReference type="EnsemblMetazoa" id="G22945.2">
    <property type="protein sequence ID" value="G22945.2:cds"/>
    <property type="gene ID" value="G22945"/>
</dbReference>
<name>A0A8W8KBW2_MAGGI</name>
<dbReference type="InterPro" id="IPR023799">
    <property type="entry name" value="RbfA_dom_sf"/>
</dbReference>
<dbReference type="InterPro" id="IPR015946">
    <property type="entry name" value="KH_dom-like_a/b"/>
</dbReference>
<protein>
    <recommendedName>
        <fullName evidence="4">Ribosome-binding factor A, mitochondrial</fullName>
    </recommendedName>
</protein>
<dbReference type="OrthoDB" id="418445at2759"/>
<dbReference type="PANTHER" id="PTHR14725">
    <property type="entry name" value="RIBOSOME-BINDING FACTOR A, MITOCHONDRIAL-RELATED"/>
    <property type="match status" value="1"/>
</dbReference>
<dbReference type="SUPFAM" id="SSF89919">
    <property type="entry name" value="Ribosome-binding factor A, RbfA"/>
    <property type="match status" value="1"/>
</dbReference>
<keyword evidence="3" id="KW-1185">Reference proteome</keyword>
<evidence type="ECO:0000256" key="1">
    <source>
        <dbReference type="SAM" id="MobiDB-lite"/>
    </source>
</evidence>
<proteinExistence type="predicted"/>
<evidence type="ECO:0008006" key="4">
    <source>
        <dbReference type="Google" id="ProtNLM"/>
    </source>
</evidence>
<dbReference type="OMA" id="FHLAYID"/>
<evidence type="ECO:0000313" key="2">
    <source>
        <dbReference type="EnsemblMetazoa" id="G22945.1:cds"/>
    </source>
</evidence>
<dbReference type="InterPro" id="IPR039212">
    <property type="entry name" value="RBFA_mitochondrial"/>
</dbReference>
<organism evidence="2 3">
    <name type="scientific">Magallana gigas</name>
    <name type="common">Pacific oyster</name>
    <name type="synonym">Crassostrea gigas</name>
    <dbReference type="NCBI Taxonomy" id="29159"/>
    <lineage>
        <taxon>Eukaryota</taxon>
        <taxon>Metazoa</taxon>
        <taxon>Spiralia</taxon>
        <taxon>Lophotrochozoa</taxon>
        <taxon>Mollusca</taxon>
        <taxon>Bivalvia</taxon>
        <taxon>Autobranchia</taxon>
        <taxon>Pteriomorphia</taxon>
        <taxon>Ostreida</taxon>
        <taxon>Ostreoidea</taxon>
        <taxon>Ostreidae</taxon>
        <taxon>Magallana</taxon>
    </lineage>
</organism>
<dbReference type="PANTHER" id="PTHR14725:SF0">
    <property type="entry name" value="RIBOSOME-BINDING FACTOR A, MITOCHONDRIAL-RELATED"/>
    <property type="match status" value="1"/>
</dbReference>
<feature type="compositionally biased region" description="Polar residues" evidence="1">
    <location>
        <begin position="359"/>
        <end position="368"/>
    </location>
</feature>